<accession>A0A251TNP0</accession>
<keyword evidence="3" id="KW-1185">Reference proteome</keyword>
<proteinExistence type="predicted"/>
<evidence type="ECO:0000313" key="1">
    <source>
        <dbReference type="EMBL" id="KAF5785792.1"/>
    </source>
</evidence>
<dbReference type="Proteomes" id="UP000215914">
    <property type="component" value="Chromosome 10"/>
</dbReference>
<name>A0A251TNP0_HELAN</name>
<dbReference type="AlphaFoldDB" id="A0A251TNP0"/>
<reference evidence="1" key="3">
    <citation type="submission" date="2020-06" db="EMBL/GenBank/DDBJ databases">
        <title>Helianthus annuus Genome sequencing and assembly Release 2.</title>
        <authorList>
            <person name="Gouzy J."/>
            <person name="Langlade N."/>
            <person name="Munos S."/>
        </authorList>
    </citation>
    <scope>NUCLEOTIDE SEQUENCE</scope>
    <source>
        <tissue evidence="1">Leaves</tissue>
    </source>
</reference>
<protein>
    <submittedName>
        <fullName evidence="2">Uncharacterized protein</fullName>
    </submittedName>
</protein>
<reference evidence="2" key="2">
    <citation type="submission" date="2017-02" db="EMBL/GenBank/DDBJ databases">
        <title>Sunflower complete genome.</title>
        <authorList>
            <person name="Langlade N."/>
            <person name="Munos S."/>
        </authorList>
    </citation>
    <scope>NUCLEOTIDE SEQUENCE [LARGE SCALE GENOMIC DNA]</scope>
    <source>
        <tissue evidence="2">Leaves</tissue>
    </source>
</reference>
<organism evidence="2 3">
    <name type="scientific">Helianthus annuus</name>
    <name type="common">Common sunflower</name>
    <dbReference type="NCBI Taxonomy" id="4232"/>
    <lineage>
        <taxon>Eukaryota</taxon>
        <taxon>Viridiplantae</taxon>
        <taxon>Streptophyta</taxon>
        <taxon>Embryophyta</taxon>
        <taxon>Tracheophyta</taxon>
        <taxon>Spermatophyta</taxon>
        <taxon>Magnoliopsida</taxon>
        <taxon>eudicotyledons</taxon>
        <taxon>Gunneridae</taxon>
        <taxon>Pentapetalae</taxon>
        <taxon>asterids</taxon>
        <taxon>campanulids</taxon>
        <taxon>Asterales</taxon>
        <taxon>Asteraceae</taxon>
        <taxon>Asteroideae</taxon>
        <taxon>Heliantheae alliance</taxon>
        <taxon>Heliantheae</taxon>
        <taxon>Helianthus</taxon>
    </lineage>
</organism>
<evidence type="ECO:0000313" key="3">
    <source>
        <dbReference type="Proteomes" id="UP000215914"/>
    </source>
</evidence>
<dbReference type="EMBL" id="CM007899">
    <property type="protein sequence ID" value="OTG11621.1"/>
    <property type="molecule type" value="Genomic_DNA"/>
</dbReference>
<dbReference type="EMBL" id="MNCJ02000325">
    <property type="protein sequence ID" value="KAF5785792.1"/>
    <property type="molecule type" value="Genomic_DNA"/>
</dbReference>
<reference evidence="1 3" key="1">
    <citation type="journal article" date="2017" name="Nature">
        <title>The sunflower genome provides insights into oil metabolism, flowering and Asterid evolution.</title>
        <authorList>
            <person name="Badouin H."/>
            <person name="Gouzy J."/>
            <person name="Grassa C.J."/>
            <person name="Murat F."/>
            <person name="Staton S.E."/>
            <person name="Cottret L."/>
            <person name="Lelandais-Briere C."/>
            <person name="Owens G.L."/>
            <person name="Carrere S."/>
            <person name="Mayjonade B."/>
            <person name="Legrand L."/>
            <person name="Gill N."/>
            <person name="Kane N.C."/>
            <person name="Bowers J.E."/>
            <person name="Hubner S."/>
            <person name="Bellec A."/>
            <person name="Berard A."/>
            <person name="Berges H."/>
            <person name="Blanchet N."/>
            <person name="Boniface M.C."/>
            <person name="Brunel D."/>
            <person name="Catrice O."/>
            <person name="Chaidir N."/>
            <person name="Claudel C."/>
            <person name="Donnadieu C."/>
            <person name="Faraut T."/>
            <person name="Fievet G."/>
            <person name="Helmstetter N."/>
            <person name="King M."/>
            <person name="Knapp S.J."/>
            <person name="Lai Z."/>
            <person name="Le Paslier M.C."/>
            <person name="Lippi Y."/>
            <person name="Lorenzon L."/>
            <person name="Mandel J.R."/>
            <person name="Marage G."/>
            <person name="Marchand G."/>
            <person name="Marquand E."/>
            <person name="Bret-Mestries E."/>
            <person name="Morien E."/>
            <person name="Nambeesan S."/>
            <person name="Nguyen T."/>
            <person name="Pegot-Espagnet P."/>
            <person name="Pouilly N."/>
            <person name="Raftis F."/>
            <person name="Sallet E."/>
            <person name="Schiex T."/>
            <person name="Thomas J."/>
            <person name="Vandecasteele C."/>
            <person name="Vares D."/>
            <person name="Vear F."/>
            <person name="Vautrin S."/>
            <person name="Crespi M."/>
            <person name="Mangin B."/>
            <person name="Burke J.M."/>
            <person name="Salse J."/>
            <person name="Munos S."/>
            <person name="Vincourt P."/>
            <person name="Rieseberg L.H."/>
            <person name="Langlade N.B."/>
        </authorList>
    </citation>
    <scope>NUCLEOTIDE SEQUENCE [LARGE SCALE GENOMIC DNA]</scope>
    <source>
        <strain evidence="3">cv. SF193</strain>
        <tissue evidence="1">Leaves</tissue>
    </source>
</reference>
<dbReference type="Gramene" id="mRNA:HanXRQr2_Chr10g0432871">
    <property type="protein sequence ID" value="mRNA:HanXRQr2_Chr10g0432871"/>
    <property type="gene ID" value="HanXRQr2_Chr10g0432871"/>
</dbReference>
<dbReference type="InParanoid" id="A0A251TNP0"/>
<sequence>MLGNCTSLPDPYGTDMLLSMIQRGMCGVRERNGVVGIAPPLPEVPASSRCMNNLRAGRWWCYHMAATFASSRAFTVRLFAANLKG</sequence>
<gene>
    <name evidence="2" type="ORF">HannXRQ_Chr10g0300771</name>
    <name evidence="1" type="ORF">HanXRQr2_Chr10g0432871</name>
</gene>
<evidence type="ECO:0000313" key="2">
    <source>
        <dbReference type="EMBL" id="OTG11621.1"/>
    </source>
</evidence>